<evidence type="ECO:0000259" key="7">
    <source>
        <dbReference type="PROSITE" id="PS51384"/>
    </source>
</evidence>
<feature type="domain" description="FAD-binding FR-type" evidence="7">
    <location>
        <begin position="286"/>
        <end position="396"/>
    </location>
</feature>
<dbReference type="SUPFAM" id="SSF63380">
    <property type="entry name" value="Riboflavin synthase domain-like"/>
    <property type="match status" value="1"/>
</dbReference>
<evidence type="ECO:0000256" key="4">
    <source>
        <dbReference type="ARBA" id="ARBA00023002"/>
    </source>
</evidence>
<feature type="transmembrane region" description="Helical" evidence="6">
    <location>
        <begin position="250"/>
        <end position="278"/>
    </location>
</feature>
<evidence type="ECO:0000313" key="9">
    <source>
        <dbReference type="Proteomes" id="UP000019132"/>
    </source>
</evidence>
<comment type="subcellular location">
    <subcellularLocation>
        <location evidence="1">Membrane</location>
        <topology evidence="1">Multi-pass membrane protein</topology>
    </subcellularLocation>
</comment>
<accession>K3WV21</accession>
<dbReference type="EMBL" id="GL376558">
    <property type="status" value="NOT_ANNOTATED_CDS"/>
    <property type="molecule type" value="Genomic_DNA"/>
</dbReference>
<proteinExistence type="predicted"/>
<keyword evidence="4" id="KW-0560">Oxidoreductase</keyword>
<dbReference type="InterPro" id="IPR013130">
    <property type="entry name" value="Fe3_Rdtase_TM_dom"/>
</dbReference>
<evidence type="ECO:0000256" key="1">
    <source>
        <dbReference type="ARBA" id="ARBA00004141"/>
    </source>
</evidence>
<evidence type="ECO:0000256" key="2">
    <source>
        <dbReference type="ARBA" id="ARBA00022692"/>
    </source>
</evidence>
<keyword evidence="2 6" id="KW-0812">Transmembrane</keyword>
<reference evidence="8" key="3">
    <citation type="submission" date="2015-02" db="UniProtKB">
        <authorList>
            <consortium name="EnsemblProtists"/>
        </authorList>
    </citation>
    <scope>IDENTIFICATION</scope>
    <source>
        <strain evidence="8">DAOM BR144</strain>
    </source>
</reference>
<dbReference type="OMA" id="WTHELVA"/>
<evidence type="ECO:0000313" key="8">
    <source>
        <dbReference type="EnsemblProtists" id="PYU1_T008818"/>
    </source>
</evidence>
<dbReference type="InterPro" id="IPR050369">
    <property type="entry name" value="RBOH/FRE"/>
</dbReference>
<feature type="transmembrane region" description="Helical" evidence="6">
    <location>
        <begin position="512"/>
        <end position="529"/>
    </location>
</feature>
<dbReference type="GO" id="GO:0016491">
    <property type="term" value="F:oxidoreductase activity"/>
    <property type="evidence" value="ECO:0007669"/>
    <property type="project" value="UniProtKB-KW"/>
</dbReference>
<dbReference type="InterPro" id="IPR017927">
    <property type="entry name" value="FAD-bd_FR_type"/>
</dbReference>
<evidence type="ECO:0000256" key="5">
    <source>
        <dbReference type="ARBA" id="ARBA00023136"/>
    </source>
</evidence>
<dbReference type="SFLD" id="SFLDS00052">
    <property type="entry name" value="Ferric_Reductase_Domain"/>
    <property type="match status" value="1"/>
</dbReference>
<evidence type="ECO:0000256" key="6">
    <source>
        <dbReference type="SAM" id="Phobius"/>
    </source>
</evidence>
<reference evidence="9" key="2">
    <citation type="submission" date="2010-04" db="EMBL/GenBank/DDBJ databases">
        <authorList>
            <person name="Buell R."/>
            <person name="Hamilton J."/>
            <person name="Hostetler J."/>
        </authorList>
    </citation>
    <scope>NUCLEOTIDE SEQUENCE [LARGE SCALE GENOMIC DNA]</scope>
    <source>
        <strain evidence="9">DAOM:BR144</strain>
    </source>
</reference>
<name>K3WV21_GLOUD</name>
<dbReference type="eggNOG" id="KOG0039">
    <property type="taxonomic scope" value="Eukaryota"/>
</dbReference>
<dbReference type="InParanoid" id="K3WV21"/>
<feature type="transmembrane region" description="Helical" evidence="6">
    <location>
        <begin position="120"/>
        <end position="142"/>
    </location>
</feature>
<dbReference type="PANTHER" id="PTHR11972">
    <property type="entry name" value="NADPH OXIDASE"/>
    <property type="match status" value="1"/>
</dbReference>
<dbReference type="SUPFAM" id="SSF52343">
    <property type="entry name" value="Ferredoxin reductase-like, C-terminal NADP-linked domain"/>
    <property type="match status" value="1"/>
</dbReference>
<dbReference type="Pfam" id="PF01794">
    <property type="entry name" value="Ferric_reduct"/>
    <property type="match status" value="1"/>
</dbReference>
<dbReference type="GO" id="GO:0005886">
    <property type="term" value="C:plasma membrane"/>
    <property type="evidence" value="ECO:0007669"/>
    <property type="project" value="TreeGrafter"/>
</dbReference>
<dbReference type="SFLD" id="SFLDG01168">
    <property type="entry name" value="Ferric_reductase_subgroup_(FRE"/>
    <property type="match status" value="1"/>
</dbReference>
<feature type="transmembrane region" description="Helical" evidence="6">
    <location>
        <begin position="549"/>
        <end position="572"/>
    </location>
</feature>
<keyword evidence="3 6" id="KW-1133">Transmembrane helix</keyword>
<dbReference type="Gene3D" id="2.40.30.10">
    <property type="entry name" value="Translation factors"/>
    <property type="match status" value="1"/>
</dbReference>
<dbReference type="InterPro" id="IPR039261">
    <property type="entry name" value="FNR_nucleotide-bd"/>
</dbReference>
<reference evidence="9" key="1">
    <citation type="journal article" date="2010" name="Genome Biol.">
        <title>Genome sequence of the necrotrophic plant pathogen Pythium ultimum reveals original pathogenicity mechanisms and effector repertoire.</title>
        <authorList>
            <person name="Levesque C.A."/>
            <person name="Brouwer H."/>
            <person name="Cano L."/>
            <person name="Hamilton J.P."/>
            <person name="Holt C."/>
            <person name="Huitema E."/>
            <person name="Raffaele S."/>
            <person name="Robideau G.P."/>
            <person name="Thines M."/>
            <person name="Win J."/>
            <person name="Zerillo M.M."/>
            <person name="Beakes G.W."/>
            <person name="Boore J.L."/>
            <person name="Busam D."/>
            <person name="Dumas B."/>
            <person name="Ferriera S."/>
            <person name="Fuerstenberg S.I."/>
            <person name="Gachon C.M."/>
            <person name="Gaulin E."/>
            <person name="Govers F."/>
            <person name="Grenville-Briggs L."/>
            <person name="Horner N."/>
            <person name="Hostetler J."/>
            <person name="Jiang R.H."/>
            <person name="Johnson J."/>
            <person name="Krajaejun T."/>
            <person name="Lin H."/>
            <person name="Meijer H.J."/>
            <person name="Moore B."/>
            <person name="Morris P."/>
            <person name="Phuntmart V."/>
            <person name="Puiu D."/>
            <person name="Shetty J."/>
            <person name="Stajich J.E."/>
            <person name="Tripathy S."/>
            <person name="Wawra S."/>
            <person name="van West P."/>
            <person name="Whitty B.R."/>
            <person name="Coutinho P.M."/>
            <person name="Henrissat B."/>
            <person name="Martin F."/>
            <person name="Thomas P.D."/>
            <person name="Tyler B.M."/>
            <person name="De Vries R.P."/>
            <person name="Kamoun S."/>
            <person name="Yandell M."/>
            <person name="Tisserat N."/>
            <person name="Buell C.R."/>
        </authorList>
    </citation>
    <scope>NUCLEOTIDE SEQUENCE</scope>
    <source>
        <strain evidence="9">DAOM:BR144</strain>
    </source>
</reference>
<sequence>MMAGEIKLTNGPNDTILSAYFVAFTVLPFLASVLMTELIRGPSTRRVASRMMIQVGAFMRRQPRILGFISTVGYGELLFRCMLIGGNVLVLWHGREYQRHRHDVLLREGRASFSSSEMGLQIVGMALGYNCAFNLAFLFLPATRNCAWMEFLHISYTNGVKYHIALGKMAVLTGVAHAVPFFLLWRRQGTLSQNALICFDCSLGDSSKPSTAWRNVYGELSLFFFLLVGWTSHPKVRRATFEVFYYMHHLYIIGVIFAVMHWGPLIWWLLPTLLLYLIHRTLSSWNALHAVQVCEFRALPDQIVKLVLARSTTSDGSGNFQLGQFVYLNVPAISKLQWHPFTIASSPRASTATLTILLKSLGDWTHELVAHADACNAKLQLPTILVDGFYGISLEAYEQYATVCLIGGGIGGAPLFAILEDLAARTNQEGVLRQRVHFVFTFRELALLSEIAPVLMRLRQQQQFIMHLFLTKEPSDDLLDTTSSDETRREDASIASTTQPFVEPLQPRSLRILVYVLVFSSSVLLILWLENHERKVRLSFGTKETQSRPLVLFLEIAALFVLPVLVALVLMLEGVWKGRHTHEANTDDCTTKDDLALLKQRRHDDKSPILRELLRTLNITVGQHLNVKQLLTQVHDDDIARAGHATRQPKLRCEDTIGVFFSGPHALKRATELAVSDFGSRRFDVHTEEFEL</sequence>
<dbReference type="Proteomes" id="UP000019132">
    <property type="component" value="Unassembled WGS sequence"/>
</dbReference>
<dbReference type="PANTHER" id="PTHR11972:SF193">
    <property type="entry name" value="FAD-BINDING FR-TYPE DOMAIN-CONTAINING PROTEIN"/>
    <property type="match status" value="1"/>
</dbReference>
<evidence type="ECO:0000256" key="3">
    <source>
        <dbReference type="ARBA" id="ARBA00022989"/>
    </source>
</evidence>
<keyword evidence="5 6" id="KW-0472">Membrane</keyword>
<dbReference type="Pfam" id="PF08022">
    <property type="entry name" value="FAD_binding_8"/>
    <property type="match status" value="1"/>
</dbReference>
<keyword evidence="9" id="KW-1185">Reference proteome</keyword>
<feature type="transmembrane region" description="Helical" evidence="6">
    <location>
        <begin position="212"/>
        <end position="230"/>
    </location>
</feature>
<dbReference type="InterPro" id="IPR013112">
    <property type="entry name" value="FAD-bd_8"/>
</dbReference>
<dbReference type="EnsemblProtists" id="PYU1_T008818">
    <property type="protein sequence ID" value="PYU1_T008818"/>
    <property type="gene ID" value="PYU1_G008800"/>
</dbReference>
<dbReference type="InterPro" id="IPR017938">
    <property type="entry name" value="Riboflavin_synthase-like_b-brl"/>
</dbReference>
<dbReference type="STRING" id="431595.K3WV21"/>
<organism evidence="8 9">
    <name type="scientific">Globisporangium ultimum (strain ATCC 200006 / CBS 805.95 / DAOM BR144)</name>
    <name type="common">Pythium ultimum</name>
    <dbReference type="NCBI Taxonomy" id="431595"/>
    <lineage>
        <taxon>Eukaryota</taxon>
        <taxon>Sar</taxon>
        <taxon>Stramenopiles</taxon>
        <taxon>Oomycota</taxon>
        <taxon>Peronosporomycetes</taxon>
        <taxon>Pythiales</taxon>
        <taxon>Pythiaceae</taxon>
        <taxon>Globisporangium</taxon>
    </lineage>
</organism>
<dbReference type="HOGENOM" id="CLU_004129_3_0_1"/>
<feature type="transmembrane region" description="Helical" evidence="6">
    <location>
        <begin position="20"/>
        <end position="39"/>
    </location>
</feature>
<dbReference type="AlphaFoldDB" id="K3WV21"/>
<dbReference type="Gene3D" id="3.40.50.80">
    <property type="entry name" value="Nucleotide-binding domain of ferredoxin-NADP reductase (FNR) module"/>
    <property type="match status" value="1"/>
</dbReference>
<dbReference type="Pfam" id="PF08030">
    <property type="entry name" value="NAD_binding_6"/>
    <property type="match status" value="1"/>
</dbReference>
<feature type="transmembrane region" description="Helical" evidence="6">
    <location>
        <begin position="162"/>
        <end position="185"/>
    </location>
</feature>
<dbReference type="CDD" id="cd06186">
    <property type="entry name" value="NOX_Duox_like_FAD_NADP"/>
    <property type="match status" value="1"/>
</dbReference>
<dbReference type="InterPro" id="IPR013121">
    <property type="entry name" value="Fe_red_NAD-bd_6"/>
</dbReference>
<dbReference type="PROSITE" id="PS51384">
    <property type="entry name" value="FAD_FR"/>
    <property type="match status" value="1"/>
</dbReference>
<dbReference type="VEuPathDB" id="FungiDB:PYU1_G008800"/>
<protein>
    <recommendedName>
        <fullName evidence="7">FAD-binding FR-type domain-containing protein</fullName>
    </recommendedName>
</protein>